<accession>A0ABR8E056</accession>
<organism evidence="2 3">
    <name type="scientific">Nostoc flagelliforme FACHB-838</name>
    <dbReference type="NCBI Taxonomy" id="2692904"/>
    <lineage>
        <taxon>Bacteria</taxon>
        <taxon>Bacillati</taxon>
        <taxon>Cyanobacteriota</taxon>
        <taxon>Cyanophyceae</taxon>
        <taxon>Nostocales</taxon>
        <taxon>Nostocaceae</taxon>
        <taxon>Nostoc</taxon>
    </lineage>
</organism>
<feature type="transmembrane region" description="Helical" evidence="1">
    <location>
        <begin position="79"/>
        <end position="95"/>
    </location>
</feature>
<sequence length="176" mass="21035">MTSLNINLYLLLENLLFFVIATLFIVVVNWRWKDTKPYTLPLPLPSWYKIWFISVQLLGVLLPLVAMLLWGVWWGDRSVLTVLGWYFIVLGLQIISERVTLRQWQNVVWVIVPYIYVPYRFWQLYEGLTLLSSKSELQWVRYLLVFELVLWIVSYAINVSQLPRLFSWEVKSNFDA</sequence>
<feature type="transmembrane region" description="Helical" evidence="1">
    <location>
        <begin position="6"/>
        <end position="30"/>
    </location>
</feature>
<dbReference type="RefSeq" id="WP_190944458.1">
    <property type="nucleotide sequence ID" value="NZ_JACJSI010000122.1"/>
</dbReference>
<dbReference type="EMBL" id="JACJSI010000122">
    <property type="protein sequence ID" value="MBD2533925.1"/>
    <property type="molecule type" value="Genomic_DNA"/>
</dbReference>
<evidence type="ECO:0000256" key="1">
    <source>
        <dbReference type="SAM" id="Phobius"/>
    </source>
</evidence>
<keyword evidence="1" id="KW-1133">Transmembrane helix</keyword>
<feature type="transmembrane region" description="Helical" evidence="1">
    <location>
        <begin position="137"/>
        <end position="157"/>
    </location>
</feature>
<keyword evidence="1" id="KW-0472">Membrane</keyword>
<gene>
    <name evidence="2" type="ORF">H6G97_32030</name>
</gene>
<dbReference type="Proteomes" id="UP000623440">
    <property type="component" value="Unassembled WGS sequence"/>
</dbReference>
<feature type="transmembrane region" description="Helical" evidence="1">
    <location>
        <begin position="50"/>
        <end position="73"/>
    </location>
</feature>
<comment type="caution">
    <text evidence="2">The sequence shown here is derived from an EMBL/GenBank/DDBJ whole genome shotgun (WGS) entry which is preliminary data.</text>
</comment>
<protein>
    <submittedName>
        <fullName evidence="2">Uncharacterized protein</fullName>
    </submittedName>
</protein>
<keyword evidence="1" id="KW-0812">Transmembrane</keyword>
<feature type="transmembrane region" description="Helical" evidence="1">
    <location>
        <begin position="107"/>
        <end position="125"/>
    </location>
</feature>
<reference evidence="2 3" key="1">
    <citation type="journal article" date="2020" name="ISME J.">
        <title>Comparative genomics reveals insights into cyanobacterial evolution and habitat adaptation.</title>
        <authorList>
            <person name="Chen M.Y."/>
            <person name="Teng W.K."/>
            <person name="Zhao L."/>
            <person name="Hu C.X."/>
            <person name="Zhou Y.K."/>
            <person name="Han B.P."/>
            <person name="Song L.R."/>
            <person name="Shu W.S."/>
        </authorList>
    </citation>
    <scope>NUCLEOTIDE SEQUENCE [LARGE SCALE GENOMIC DNA]</scope>
    <source>
        <strain evidence="2 3">FACHB-838</strain>
    </source>
</reference>
<evidence type="ECO:0000313" key="2">
    <source>
        <dbReference type="EMBL" id="MBD2533925.1"/>
    </source>
</evidence>
<evidence type="ECO:0000313" key="3">
    <source>
        <dbReference type="Proteomes" id="UP000623440"/>
    </source>
</evidence>
<name>A0ABR8E056_9NOSO</name>
<keyword evidence="3" id="KW-1185">Reference proteome</keyword>
<proteinExistence type="predicted"/>